<organism evidence="2 3">
    <name type="scientific">Aspergillus sclerotiicarbonarius (strain CBS 121057 / IBT 28362)</name>
    <dbReference type="NCBI Taxonomy" id="1448318"/>
    <lineage>
        <taxon>Eukaryota</taxon>
        <taxon>Fungi</taxon>
        <taxon>Dikarya</taxon>
        <taxon>Ascomycota</taxon>
        <taxon>Pezizomycotina</taxon>
        <taxon>Eurotiomycetes</taxon>
        <taxon>Eurotiomycetidae</taxon>
        <taxon>Eurotiales</taxon>
        <taxon>Aspergillaceae</taxon>
        <taxon>Aspergillus</taxon>
        <taxon>Aspergillus subgen. Circumdati</taxon>
    </lineage>
</organism>
<gene>
    <name evidence="2" type="ORF">BO78DRAFT_396090</name>
</gene>
<evidence type="ECO:0000256" key="1">
    <source>
        <dbReference type="SAM" id="MobiDB-lite"/>
    </source>
</evidence>
<name>A0A319EEJ6_ASPSB</name>
<proteinExistence type="predicted"/>
<reference evidence="2 3" key="1">
    <citation type="submission" date="2018-02" db="EMBL/GenBank/DDBJ databases">
        <title>The genomes of Aspergillus section Nigri reveals drivers in fungal speciation.</title>
        <authorList>
            <consortium name="DOE Joint Genome Institute"/>
            <person name="Vesth T.C."/>
            <person name="Nybo J."/>
            <person name="Theobald S."/>
            <person name="Brandl J."/>
            <person name="Frisvad J.C."/>
            <person name="Nielsen K.F."/>
            <person name="Lyhne E.K."/>
            <person name="Kogle M.E."/>
            <person name="Kuo A."/>
            <person name="Riley R."/>
            <person name="Clum A."/>
            <person name="Nolan M."/>
            <person name="Lipzen A."/>
            <person name="Salamov A."/>
            <person name="Henrissat B."/>
            <person name="Wiebenga A."/>
            <person name="De vries R.P."/>
            <person name="Grigoriev I.V."/>
            <person name="Mortensen U.H."/>
            <person name="Andersen M.R."/>
            <person name="Baker S.E."/>
        </authorList>
    </citation>
    <scope>NUCLEOTIDE SEQUENCE [LARGE SCALE GENOMIC DNA]</scope>
    <source>
        <strain evidence="2 3">CBS 121057</strain>
    </source>
</reference>
<feature type="region of interest" description="Disordered" evidence="1">
    <location>
        <begin position="1"/>
        <end position="39"/>
    </location>
</feature>
<dbReference type="EMBL" id="KZ826338">
    <property type="protein sequence ID" value="PYI07980.1"/>
    <property type="molecule type" value="Genomic_DNA"/>
</dbReference>
<dbReference type="AlphaFoldDB" id="A0A319EEJ6"/>
<dbReference type="STRING" id="1448318.A0A319EEJ6"/>
<accession>A0A319EEJ6</accession>
<protein>
    <submittedName>
        <fullName evidence="2">Uncharacterized protein</fullName>
    </submittedName>
</protein>
<evidence type="ECO:0000313" key="3">
    <source>
        <dbReference type="Proteomes" id="UP000248423"/>
    </source>
</evidence>
<sequence>MASIAEGLFKSLPKPKYTGEEEELPQHAQPRGPRVVGPGQLDETQIVLRVSYTISTILHFFNRSST</sequence>
<dbReference type="OrthoDB" id="666364at2759"/>
<dbReference type="Proteomes" id="UP000248423">
    <property type="component" value="Unassembled WGS sequence"/>
</dbReference>
<evidence type="ECO:0000313" key="2">
    <source>
        <dbReference type="EMBL" id="PYI07980.1"/>
    </source>
</evidence>
<keyword evidence="3" id="KW-1185">Reference proteome</keyword>
<dbReference type="VEuPathDB" id="FungiDB:BO78DRAFT_396090"/>